<evidence type="ECO:0000256" key="1">
    <source>
        <dbReference type="SAM" id="Phobius"/>
    </source>
</evidence>
<accession>A0A5J5N4G0</accession>
<gene>
    <name evidence="2" type="ORF">FD755_002382</name>
</gene>
<evidence type="ECO:0000313" key="2">
    <source>
        <dbReference type="EMBL" id="KAB0387426.1"/>
    </source>
</evidence>
<comment type="caution">
    <text evidence="2">The sequence shown here is derived from an EMBL/GenBank/DDBJ whole genome shotgun (WGS) entry which is preliminary data.</text>
</comment>
<keyword evidence="1" id="KW-0472">Membrane</keyword>
<evidence type="ECO:0000313" key="3">
    <source>
        <dbReference type="Proteomes" id="UP000326062"/>
    </source>
</evidence>
<keyword evidence="1" id="KW-0812">Transmembrane</keyword>
<keyword evidence="3" id="KW-1185">Reference proteome</keyword>
<reference evidence="2 3" key="1">
    <citation type="submission" date="2019-06" db="EMBL/GenBank/DDBJ databases">
        <title>Discovery of a novel chromosome fission-fusion reversal in muntjac.</title>
        <authorList>
            <person name="Mudd A.B."/>
            <person name="Bredeson J.V."/>
            <person name="Baum R."/>
            <person name="Hockemeyer D."/>
            <person name="Rokhsar D.S."/>
        </authorList>
    </citation>
    <scope>NUCLEOTIDE SEQUENCE [LARGE SCALE GENOMIC DNA]</scope>
    <source>
        <strain evidence="2">UCam_UCB_Mr</strain>
        <tissue evidence="2">Fibroblast cell line</tissue>
    </source>
</reference>
<dbReference type="AlphaFoldDB" id="A0A5J5N4G0"/>
<organism evidence="2 3">
    <name type="scientific">Muntiacus reevesi</name>
    <name type="common">Reeves' muntjac</name>
    <name type="synonym">Cervus reevesi</name>
    <dbReference type="NCBI Taxonomy" id="9886"/>
    <lineage>
        <taxon>Eukaryota</taxon>
        <taxon>Metazoa</taxon>
        <taxon>Chordata</taxon>
        <taxon>Craniata</taxon>
        <taxon>Vertebrata</taxon>
        <taxon>Euteleostomi</taxon>
        <taxon>Mammalia</taxon>
        <taxon>Eutheria</taxon>
        <taxon>Laurasiatheria</taxon>
        <taxon>Artiodactyla</taxon>
        <taxon>Ruminantia</taxon>
        <taxon>Pecora</taxon>
        <taxon>Cervidae</taxon>
        <taxon>Muntiacinae</taxon>
        <taxon>Muntiacus</taxon>
    </lineage>
</organism>
<protein>
    <submittedName>
        <fullName evidence="2">Uncharacterized protein</fullName>
    </submittedName>
</protein>
<dbReference type="Proteomes" id="UP000326062">
    <property type="component" value="Chromosome 1"/>
</dbReference>
<feature type="transmembrane region" description="Helical" evidence="1">
    <location>
        <begin position="12"/>
        <end position="29"/>
    </location>
</feature>
<proteinExistence type="predicted"/>
<name>A0A5J5N4G0_MUNRE</name>
<keyword evidence="1" id="KW-1133">Transmembrane helix</keyword>
<sequence length="89" mass="9578">MSSANSESFTSSFPIWIPFTSFSALIAVAKTSKTMLNSSGESGYPCLVPDFRGNAFNFSPLRAWCTGKTQRNRVEREVGGGIGMGNTCN</sequence>
<dbReference type="EMBL" id="VCEB01000001">
    <property type="protein sequence ID" value="KAB0387426.1"/>
    <property type="molecule type" value="Genomic_DNA"/>
</dbReference>